<evidence type="ECO:0000313" key="2">
    <source>
        <dbReference type="EMBL" id="ODV95574.1"/>
    </source>
</evidence>
<feature type="compositionally biased region" description="Polar residues" evidence="1">
    <location>
        <begin position="599"/>
        <end position="617"/>
    </location>
</feature>
<dbReference type="Proteomes" id="UP000094236">
    <property type="component" value="Unassembled WGS sequence"/>
</dbReference>
<keyword evidence="3" id="KW-1185">Reference proteome</keyword>
<dbReference type="EMBL" id="KV454014">
    <property type="protein sequence ID" value="ODV95574.1"/>
    <property type="molecule type" value="Genomic_DNA"/>
</dbReference>
<feature type="compositionally biased region" description="Acidic residues" evidence="1">
    <location>
        <begin position="421"/>
        <end position="445"/>
    </location>
</feature>
<evidence type="ECO:0000256" key="1">
    <source>
        <dbReference type="SAM" id="MobiDB-lite"/>
    </source>
</evidence>
<protein>
    <submittedName>
        <fullName evidence="2">Uncharacterized protein</fullName>
    </submittedName>
</protein>
<feature type="region of interest" description="Disordered" evidence="1">
    <location>
        <begin position="597"/>
        <end position="621"/>
    </location>
</feature>
<proteinExistence type="predicted"/>
<sequence>MTIEELLALEKFYESHSKSKLDMNSFDFKTESAQLSAATVPSIAGNYGGGSNHNINNSNDINNINNINNSSNGAIRDRSTVIKSLTSKMYPTTPVITYGACCLTIKHKNYTKKGDLQDDSDLEAQNGYRTILTVITGRKHTWNSIDYITRYLVQDGDHIVITSHIPVEEMELDPSETNIIHHKKIEYDIEGFESSKTYNVSSTLIYEKCQNILDYTTTLLSRYNPDKKIRISAEIINCESSKQVFKSCYKLYQPCLIVIGSKIYENKMNRLFSQSSGSSYGGETLNAYPFPNMRKSSTSSMTRTVSSLGLGYNGSYKLDGVKCVKLTSYILSKSHVPVIVVTNEANEAADLNELNKFKLDIRATGKDFELKDNAIQAQKNLPEQNIPVIIKQNDEGGKNKDYLKASKQNENGVSDGYNVVVDDDDDDNDNDYDSSDNDGDDDDLLEEDDLALGLKRYTNSTLSTSATKIVAEDEDQEENDKTKFHIKNDQFAAILISISDRSRKSSIKDIKRNNQASTRSSISSGVQTPQSFYPTSTKVTFGDVDDFGNGTSCYKVKSLLGPSISNITTGSSISGNTENSSNLYKSKSYSNAELKRKLSQNNSGDKSIAKSASSQCYGSKEKKEPNAFLRLFGLGKKK</sequence>
<name>A0A1E4TV14_PACTA</name>
<evidence type="ECO:0000313" key="3">
    <source>
        <dbReference type="Proteomes" id="UP000094236"/>
    </source>
</evidence>
<organism evidence="2 3">
    <name type="scientific">Pachysolen tannophilus NRRL Y-2460</name>
    <dbReference type="NCBI Taxonomy" id="669874"/>
    <lineage>
        <taxon>Eukaryota</taxon>
        <taxon>Fungi</taxon>
        <taxon>Dikarya</taxon>
        <taxon>Ascomycota</taxon>
        <taxon>Saccharomycotina</taxon>
        <taxon>Pichiomycetes</taxon>
        <taxon>Pachysolenaceae</taxon>
        <taxon>Pachysolen</taxon>
    </lineage>
</organism>
<dbReference type="AlphaFoldDB" id="A0A1E4TV14"/>
<feature type="compositionally biased region" description="Polar residues" evidence="1">
    <location>
        <begin position="513"/>
        <end position="529"/>
    </location>
</feature>
<gene>
    <name evidence="2" type="ORF">PACTADRAFT_50277</name>
</gene>
<accession>A0A1E4TV14</accession>
<feature type="compositionally biased region" description="Low complexity" evidence="1">
    <location>
        <begin position="411"/>
        <end position="420"/>
    </location>
</feature>
<feature type="region of interest" description="Disordered" evidence="1">
    <location>
        <begin position="506"/>
        <end position="529"/>
    </location>
</feature>
<dbReference type="OrthoDB" id="4068467at2759"/>
<feature type="region of interest" description="Disordered" evidence="1">
    <location>
        <begin position="397"/>
        <end position="445"/>
    </location>
</feature>
<reference evidence="3" key="1">
    <citation type="submission" date="2016-05" db="EMBL/GenBank/DDBJ databases">
        <title>Comparative genomics of biotechnologically important yeasts.</title>
        <authorList>
            <consortium name="DOE Joint Genome Institute"/>
            <person name="Riley R."/>
            <person name="Haridas S."/>
            <person name="Wolfe K.H."/>
            <person name="Lopes M.R."/>
            <person name="Hittinger C.T."/>
            <person name="Goker M."/>
            <person name="Salamov A."/>
            <person name="Wisecaver J."/>
            <person name="Long T.M."/>
            <person name="Aerts A.L."/>
            <person name="Barry K."/>
            <person name="Choi C."/>
            <person name="Clum A."/>
            <person name="Coughlan A.Y."/>
            <person name="Deshpande S."/>
            <person name="Douglass A.P."/>
            <person name="Hanson S.J."/>
            <person name="Klenk H.-P."/>
            <person name="Labutti K."/>
            <person name="Lapidus A."/>
            <person name="Lindquist E."/>
            <person name="Lipzen A."/>
            <person name="Meier-Kolthoff J.P."/>
            <person name="Ohm R.A."/>
            <person name="Otillar R.P."/>
            <person name="Pangilinan J."/>
            <person name="Peng Y."/>
            <person name="Rokas A."/>
            <person name="Rosa C.A."/>
            <person name="Scheuner C."/>
            <person name="Sibirny A.A."/>
            <person name="Slot J.C."/>
            <person name="Stielow J.B."/>
            <person name="Sun H."/>
            <person name="Kurtzman C.P."/>
            <person name="Blackwell M."/>
            <person name="Grigoriev I.V."/>
            <person name="Jeffries T.W."/>
        </authorList>
    </citation>
    <scope>NUCLEOTIDE SEQUENCE [LARGE SCALE GENOMIC DNA]</scope>
    <source>
        <strain evidence="3">NRRL Y-2460</strain>
    </source>
</reference>